<evidence type="ECO:0000313" key="5">
    <source>
        <dbReference type="EMBL" id="KAF7719665.1"/>
    </source>
</evidence>
<dbReference type="InterPro" id="IPR045063">
    <property type="entry name" value="Dynamin_N"/>
</dbReference>
<dbReference type="Pfam" id="PF24564">
    <property type="entry name" value="DUF7605"/>
    <property type="match status" value="1"/>
</dbReference>
<keyword evidence="6" id="KW-1185">Reference proteome</keyword>
<feature type="coiled-coil region" evidence="1">
    <location>
        <begin position="563"/>
        <end position="633"/>
    </location>
</feature>
<feature type="region of interest" description="Disordered" evidence="2">
    <location>
        <begin position="1"/>
        <end position="23"/>
    </location>
</feature>
<comment type="caution">
    <text evidence="5">The sequence shown here is derived from an EMBL/GenBank/DDBJ whole genome shotgun (WGS) entry which is preliminary data.</text>
</comment>
<dbReference type="InterPro" id="IPR056024">
    <property type="entry name" value="DUF7605"/>
</dbReference>
<evidence type="ECO:0000259" key="4">
    <source>
        <dbReference type="Pfam" id="PF24564"/>
    </source>
</evidence>
<name>A0A8J8WM31_9EURO</name>
<dbReference type="SUPFAM" id="SSF52540">
    <property type="entry name" value="P-loop containing nucleoside triphosphate hydrolases"/>
    <property type="match status" value="1"/>
</dbReference>
<protein>
    <submittedName>
        <fullName evidence="5">Dynamin family protein</fullName>
    </submittedName>
</protein>
<reference evidence="5" key="1">
    <citation type="journal article" date="2020" name="Front. Microbiol.">
        <title>Gene regulatory networks of Penicillium echinulatum 2HH and Penicillium oxalicum 114-2 inferred by a computational biology approach.</title>
        <authorList>
            <person name="Lenz A.R."/>
            <person name="Galan-Vasquez E."/>
            <person name="Balbinot E."/>
            <person name="De Abreu F.P."/>
            <person name="De Oliveira N.S."/>
            <person name="Da Rosa L.O."/>
            <person name="De Avila E Silva S."/>
            <person name="Camassola M."/>
            <person name="Dillon A.J.P."/>
            <person name="Perez-Rueda E."/>
        </authorList>
    </citation>
    <scope>NUCLEOTIDE SEQUENCE</scope>
    <source>
        <strain evidence="5">S1M29</strain>
    </source>
</reference>
<dbReference type="AlphaFoldDB" id="A0A8J8WM31"/>
<dbReference type="OrthoDB" id="3598281at2759"/>
<accession>A0A8J8WM31</accession>
<dbReference type="Pfam" id="PF00350">
    <property type="entry name" value="Dynamin_N"/>
    <property type="match status" value="1"/>
</dbReference>
<feature type="compositionally biased region" description="Polar residues" evidence="2">
    <location>
        <begin position="156"/>
        <end position="180"/>
    </location>
</feature>
<feature type="domain" description="DUF7605" evidence="4">
    <location>
        <begin position="840"/>
        <end position="985"/>
    </location>
</feature>
<feature type="region of interest" description="Disordered" evidence="2">
    <location>
        <begin position="215"/>
        <end position="267"/>
    </location>
</feature>
<evidence type="ECO:0000256" key="1">
    <source>
        <dbReference type="SAM" id="Coils"/>
    </source>
</evidence>
<gene>
    <name evidence="5" type="ORF">PECM_005571</name>
</gene>
<dbReference type="PANTHER" id="PTHR36681">
    <property type="entry name" value="NUCLEAR GTPASE, GERMINAL CENTER-ASSOCIATED, TANDEM DUPLICATE 3"/>
    <property type="match status" value="1"/>
</dbReference>
<dbReference type="Proteomes" id="UP000631181">
    <property type="component" value="Unassembled WGS sequence"/>
</dbReference>
<dbReference type="Gene3D" id="3.40.50.300">
    <property type="entry name" value="P-loop containing nucleotide triphosphate hydrolases"/>
    <property type="match status" value="1"/>
</dbReference>
<sequence length="1069" mass="120614">MKFSSGDSKFNPSSFPDKSIPAWPWKRRDLLQDNVSILSFSSAHEKNPPPAPSDSDQTVPSTLDIREREGCTTDAGQSKQANERVEPPISFPDIAKTTQTRRKALPIHRITPSSSSTSQPLSGLGAQRSGNPIRFGDVENGQIWGSQPSLPDLSEEPTTAASKTNKFKPSQGTLFGSSHISFGANEDCPKRDQGLPFQFEKLQVYGEMTEAPKKLTVSDPGHTFLPKENGGPLANPANAGSATHESKQSQADHDEEEQEIQALDPIDDPKLQKQLKLVIDQLRKLCRRMQSCQLSQDSDSKLSRICQETQKLSLFEDREERIVGFIGETGAGHSVINSILDQKGLARSSGAGSACTSVPMEYRYIDDSHPRSYTIEAEFMSETEVLDLIDELLRSIWRVCGKENEILSAFKEEALRTLSSRLTGSDSSQFLFVADDLEDCKEQLDFLTSGPEDSKRPALWPFIKLIRVYINLPILKHGLVLADLPGLRDTNHARVRATEKYLAAKCDEVFIVANISRSVSNESIYEIMNKCGKMKRIRIVCTRADEISPEESARGTTPFAKQVKKMNAEIKQLEVKVARAARERQKAQGDERAKLALIEAMIERKAILMSNRNESVKRELRDAIQKRENRETQTIRIFCIGNELYRNPPSKLAKKYRDLSGVGELQTYCRAIPAEARTISAVAYIQHEVPALVHSIHQWMLTGHESVKAEEAEKLQAVLRAAEGSLRQELLSPSGLLIAVQKEALPTFDNLVIEHLREYTLLAMWWIIIVKQNLTRAIGSHVDKLMMTEFITVSEKWRGVSRLMRWNIILRSCCKWLMYHKVALDKLCRPLQKIWISYDKKRGYSCWNDQLMEQVRSWLDPRWDMADEWLLAHKLRMSKSIAGLFEGFSSKIKAHRHAAPDVIENLILALQHRGENMQQALSRGMSEFQQKVKLARQHTLDGHNHSSLIADLMRKVYNACSRESGVGSDKRRKEAMQRHLSDTDFYAKYLESTKSFYQNTIRASMVTVKEELKDQIDLIAGDFAGVTMSSEETPEPEAEPELAKELAKKIPLLQESLDRASKSLQLTSS</sequence>
<evidence type="ECO:0000259" key="3">
    <source>
        <dbReference type="Pfam" id="PF00350"/>
    </source>
</evidence>
<keyword evidence="1" id="KW-0175">Coiled coil</keyword>
<dbReference type="PANTHER" id="PTHR36681:SF3">
    <property type="entry name" value="NUCLEAR GTPASE, GERMINAL CENTER-ASSOCIATED, TANDEM DUPLICATE 3"/>
    <property type="match status" value="1"/>
</dbReference>
<dbReference type="EMBL" id="WIWV01000004">
    <property type="protein sequence ID" value="KAF7719665.1"/>
    <property type="molecule type" value="Genomic_DNA"/>
</dbReference>
<feature type="region of interest" description="Disordered" evidence="2">
    <location>
        <begin position="39"/>
        <end position="191"/>
    </location>
</feature>
<evidence type="ECO:0000256" key="2">
    <source>
        <dbReference type="SAM" id="MobiDB-lite"/>
    </source>
</evidence>
<organism evidence="5 6">
    <name type="scientific">Penicillium ucsense</name>
    <dbReference type="NCBI Taxonomy" id="2839758"/>
    <lineage>
        <taxon>Eukaryota</taxon>
        <taxon>Fungi</taxon>
        <taxon>Dikarya</taxon>
        <taxon>Ascomycota</taxon>
        <taxon>Pezizomycotina</taxon>
        <taxon>Eurotiomycetes</taxon>
        <taxon>Eurotiomycetidae</taxon>
        <taxon>Eurotiales</taxon>
        <taxon>Aspergillaceae</taxon>
        <taxon>Penicillium</taxon>
    </lineage>
</organism>
<feature type="domain" description="Dynamin N-terminal" evidence="3">
    <location>
        <begin position="323"/>
        <end position="535"/>
    </location>
</feature>
<dbReference type="InterPro" id="IPR027417">
    <property type="entry name" value="P-loop_NTPase"/>
</dbReference>
<feature type="compositionally biased region" description="Low complexity" evidence="2">
    <location>
        <begin position="111"/>
        <end position="125"/>
    </location>
</feature>
<proteinExistence type="predicted"/>
<feature type="compositionally biased region" description="Polar residues" evidence="2">
    <location>
        <begin position="1"/>
        <end position="16"/>
    </location>
</feature>
<evidence type="ECO:0000313" key="6">
    <source>
        <dbReference type="Proteomes" id="UP000631181"/>
    </source>
</evidence>